<gene>
    <name evidence="2" type="ORF">B0I36DRAFT_337835</name>
</gene>
<dbReference type="EMBL" id="JAGTJQ010000012">
    <property type="protein sequence ID" value="KAH7016477.1"/>
    <property type="molecule type" value="Genomic_DNA"/>
</dbReference>
<accession>A0A9P9BGW6</accession>
<feature type="region of interest" description="Disordered" evidence="1">
    <location>
        <begin position="1"/>
        <end position="61"/>
    </location>
</feature>
<dbReference type="GeneID" id="70185250"/>
<sequence length="373" mass="43551">MSASSHACLTSRTPHAERPPLRSDRHPLLHKQPPLHDEQQQPQPPFHVHPPPLPDDQSPFSNEDFLERRALEGEPSCARKDFLKPRLRYCPFAQQLQWHAYVGHGTDGMVWKAFHNNEPYAVKVFWEAKRNDPQLYYWAPEIECQNAALLEKIRSCSQHGRILPHGNPATREQALENLLAFSDDVQQQQRLRDLATPSTFTIENCPRLRRCYGWTIVTSRCSVQVELDDGKKKVRTLVPSMQYLAIVYEYIEESTMSQDQDKAKRQREVQIQLDFLWTVGFSFRLPLREVDWCGGVMLDMSVLIPPWHKRHSKRRSRPQVEKMEEVRTVETLRRHGSLEKGIIRVKRDIQLQSRLLGARKERRAHRLTPSAGR</sequence>
<reference evidence="2" key="1">
    <citation type="journal article" date="2021" name="Nat. Commun.">
        <title>Genetic determinants of endophytism in the Arabidopsis root mycobiome.</title>
        <authorList>
            <person name="Mesny F."/>
            <person name="Miyauchi S."/>
            <person name="Thiergart T."/>
            <person name="Pickel B."/>
            <person name="Atanasova L."/>
            <person name="Karlsson M."/>
            <person name="Huettel B."/>
            <person name="Barry K.W."/>
            <person name="Haridas S."/>
            <person name="Chen C."/>
            <person name="Bauer D."/>
            <person name="Andreopoulos W."/>
            <person name="Pangilinan J."/>
            <person name="LaButti K."/>
            <person name="Riley R."/>
            <person name="Lipzen A."/>
            <person name="Clum A."/>
            <person name="Drula E."/>
            <person name="Henrissat B."/>
            <person name="Kohler A."/>
            <person name="Grigoriev I.V."/>
            <person name="Martin F.M."/>
            <person name="Hacquard S."/>
        </authorList>
    </citation>
    <scope>NUCLEOTIDE SEQUENCE</scope>
    <source>
        <strain evidence="2">MPI-CAGE-CH-0230</strain>
    </source>
</reference>
<dbReference type="RefSeq" id="XP_046006101.1">
    <property type="nucleotide sequence ID" value="XM_046155704.1"/>
</dbReference>
<proteinExistence type="predicted"/>
<dbReference type="Proteomes" id="UP000756346">
    <property type="component" value="Unassembled WGS sequence"/>
</dbReference>
<evidence type="ECO:0000256" key="1">
    <source>
        <dbReference type="SAM" id="MobiDB-lite"/>
    </source>
</evidence>
<comment type="caution">
    <text evidence="2">The sequence shown here is derived from an EMBL/GenBank/DDBJ whole genome shotgun (WGS) entry which is preliminary data.</text>
</comment>
<feature type="compositionally biased region" description="Polar residues" evidence="1">
    <location>
        <begin position="1"/>
        <end position="13"/>
    </location>
</feature>
<feature type="compositionally biased region" description="Pro residues" evidence="1">
    <location>
        <begin position="42"/>
        <end position="54"/>
    </location>
</feature>
<evidence type="ECO:0008006" key="4">
    <source>
        <dbReference type="Google" id="ProtNLM"/>
    </source>
</evidence>
<keyword evidence="3" id="KW-1185">Reference proteome</keyword>
<dbReference type="AlphaFoldDB" id="A0A9P9BGW6"/>
<organism evidence="2 3">
    <name type="scientific">Microdochium trichocladiopsis</name>
    <dbReference type="NCBI Taxonomy" id="1682393"/>
    <lineage>
        <taxon>Eukaryota</taxon>
        <taxon>Fungi</taxon>
        <taxon>Dikarya</taxon>
        <taxon>Ascomycota</taxon>
        <taxon>Pezizomycotina</taxon>
        <taxon>Sordariomycetes</taxon>
        <taxon>Xylariomycetidae</taxon>
        <taxon>Xylariales</taxon>
        <taxon>Microdochiaceae</taxon>
        <taxon>Microdochium</taxon>
    </lineage>
</organism>
<dbReference type="SUPFAM" id="SSF56112">
    <property type="entry name" value="Protein kinase-like (PK-like)"/>
    <property type="match status" value="1"/>
</dbReference>
<dbReference type="OrthoDB" id="4633509at2759"/>
<protein>
    <recommendedName>
        <fullName evidence="4">Protein kinase domain-containing protein</fullName>
    </recommendedName>
</protein>
<dbReference type="InterPro" id="IPR011009">
    <property type="entry name" value="Kinase-like_dom_sf"/>
</dbReference>
<name>A0A9P9BGW6_9PEZI</name>
<evidence type="ECO:0000313" key="2">
    <source>
        <dbReference type="EMBL" id="KAH7016477.1"/>
    </source>
</evidence>
<evidence type="ECO:0000313" key="3">
    <source>
        <dbReference type="Proteomes" id="UP000756346"/>
    </source>
</evidence>
<feature type="compositionally biased region" description="Basic and acidic residues" evidence="1">
    <location>
        <begin position="14"/>
        <end position="27"/>
    </location>
</feature>